<reference evidence="1" key="1">
    <citation type="submission" date="2023-08" db="EMBL/GenBank/DDBJ databases">
        <title>A de novo genome assembly of Solanum verrucosum Schlechtendal, a Mexican diploid species geographically isolated from the other diploid A-genome species in potato relatives.</title>
        <authorList>
            <person name="Hosaka K."/>
        </authorList>
    </citation>
    <scope>NUCLEOTIDE SEQUENCE</scope>
    <source>
        <tissue evidence="1">Young leaves</tissue>
    </source>
</reference>
<gene>
    <name evidence="1" type="ORF">MTR67_022441</name>
</gene>
<evidence type="ECO:0000313" key="1">
    <source>
        <dbReference type="EMBL" id="WMV29056.1"/>
    </source>
</evidence>
<dbReference type="Proteomes" id="UP001234989">
    <property type="component" value="Chromosome 5"/>
</dbReference>
<dbReference type="AlphaFoldDB" id="A0AAF0QTE4"/>
<sequence length="88" mass="10236">MPLVRETDSLIIKKVLDGIWEIPWSIAVEIRVIKRAMENGTTMIEHTCREGNKLADFLTNYVFSFAGIDQMQFNFNQELLQQANIIYN</sequence>
<evidence type="ECO:0000313" key="2">
    <source>
        <dbReference type="Proteomes" id="UP001234989"/>
    </source>
</evidence>
<name>A0AAF0QTE4_SOLVR</name>
<proteinExistence type="predicted"/>
<evidence type="ECO:0008006" key="3">
    <source>
        <dbReference type="Google" id="ProtNLM"/>
    </source>
</evidence>
<dbReference type="EMBL" id="CP133616">
    <property type="protein sequence ID" value="WMV29056.1"/>
    <property type="molecule type" value="Genomic_DNA"/>
</dbReference>
<accession>A0AAF0QTE4</accession>
<keyword evidence="2" id="KW-1185">Reference proteome</keyword>
<organism evidence="1 2">
    <name type="scientific">Solanum verrucosum</name>
    <dbReference type="NCBI Taxonomy" id="315347"/>
    <lineage>
        <taxon>Eukaryota</taxon>
        <taxon>Viridiplantae</taxon>
        <taxon>Streptophyta</taxon>
        <taxon>Embryophyta</taxon>
        <taxon>Tracheophyta</taxon>
        <taxon>Spermatophyta</taxon>
        <taxon>Magnoliopsida</taxon>
        <taxon>eudicotyledons</taxon>
        <taxon>Gunneridae</taxon>
        <taxon>Pentapetalae</taxon>
        <taxon>asterids</taxon>
        <taxon>lamiids</taxon>
        <taxon>Solanales</taxon>
        <taxon>Solanaceae</taxon>
        <taxon>Solanoideae</taxon>
        <taxon>Solaneae</taxon>
        <taxon>Solanum</taxon>
    </lineage>
</organism>
<protein>
    <recommendedName>
        <fullName evidence="3">RNase H type-1 domain-containing protein</fullName>
    </recommendedName>
</protein>